<evidence type="ECO:0000256" key="1">
    <source>
        <dbReference type="SAM" id="MobiDB-lite"/>
    </source>
</evidence>
<keyword evidence="3" id="KW-1185">Reference proteome</keyword>
<reference evidence="2" key="1">
    <citation type="journal article" date="2020" name="Fungal Divers.">
        <title>Resolving the Mortierellaceae phylogeny through synthesis of multi-gene phylogenetics and phylogenomics.</title>
        <authorList>
            <person name="Vandepol N."/>
            <person name="Liber J."/>
            <person name="Desiro A."/>
            <person name="Na H."/>
            <person name="Kennedy M."/>
            <person name="Barry K."/>
            <person name="Grigoriev I.V."/>
            <person name="Miller A.N."/>
            <person name="O'Donnell K."/>
            <person name="Stajich J.E."/>
            <person name="Bonito G."/>
        </authorList>
    </citation>
    <scope>NUCLEOTIDE SEQUENCE</scope>
    <source>
        <strain evidence="2">NRRL 6426</strain>
    </source>
</reference>
<dbReference type="EMBL" id="JAAAUQ010000463">
    <property type="protein sequence ID" value="KAF9150016.1"/>
    <property type="molecule type" value="Genomic_DNA"/>
</dbReference>
<dbReference type="AlphaFoldDB" id="A0A9P5S0X1"/>
<feature type="region of interest" description="Disordered" evidence="1">
    <location>
        <begin position="50"/>
        <end position="73"/>
    </location>
</feature>
<evidence type="ECO:0000313" key="3">
    <source>
        <dbReference type="Proteomes" id="UP000748756"/>
    </source>
</evidence>
<organism evidence="2 3">
    <name type="scientific">Linnemannia schmuckeri</name>
    <dbReference type="NCBI Taxonomy" id="64567"/>
    <lineage>
        <taxon>Eukaryota</taxon>
        <taxon>Fungi</taxon>
        <taxon>Fungi incertae sedis</taxon>
        <taxon>Mucoromycota</taxon>
        <taxon>Mortierellomycotina</taxon>
        <taxon>Mortierellomycetes</taxon>
        <taxon>Mortierellales</taxon>
        <taxon>Mortierellaceae</taxon>
        <taxon>Linnemannia</taxon>
    </lineage>
</organism>
<name>A0A9P5S0X1_9FUNG</name>
<gene>
    <name evidence="2" type="ORF">BG015_008169</name>
</gene>
<proteinExistence type="predicted"/>
<comment type="caution">
    <text evidence="2">The sequence shown here is derived from an EMBL/GenBank/DDBJ whole genome shotgun (WGS) entry which is preliminary data.</text>
</comment>
<feature type="compositionally biased region" description="Low complexity" evidence="1">
    <location>
        <begin position="54"/>
        <end position="73"/>
    </location>
</feature>
<feature type="region of interest" description="Disordered" evidence="1">
    <location>
        <begin position="1"/>
        <end position="32"/>
    </location>
</feature>
<accession>A0A9P5S0X1</accession>
<evidence type="ECO:0000313" key="2">
    <source>
        <dbReference type="EMBL" id="KAF9150016.1"/>
    </source>
</evidence>
<feature type="compositionally biased region" description="Gly residues" evidence="1">
    <location>
        <begin position="8"/>
        <end position="28"/>
    </location>
</feature>
<dbReference type="Proteomes" id="UP000748756">
    <property type="component" value="Unassembled WGS sequence"/>
</dbReference>
<sequence length="119" mass="11954">MALNPQQGGYGSGATGGAGGANGGGGSNIGLRPFVVTSPTSAGMAVFVQQPRPNSSSNINRATNNINGGNSNMNNTTATEFFTNLSAILRTDGFQSITVIPDSSATSTPTTLPSRSMTL</sequence>
<protein>
    <submittedName>
        <fullName evidence="2">Uncharacterized protein</fullName>
    </submittedName>
</protein>